<keyword evidence="3" id="KW-0479">Metal-binding</keyword>
<evidence type="ECO:0000313" key="10">
    <source>
        <dbReference type="Proteomes" id="UP000265716"/>
    </source>
</evidence>
<feature type="domain" description="EF-hand" evidence="8">
    <location>
        <begin position="253"/>
        <end position="285"/>
    </location>
</feature>
<dbReference type="PRINTS" id="PR00450">
    <property type="entry name" value="RECOVERIN"/>
</dbReference>
<keyword evidence="2" id="KW-0519">Myristate</keyword>
<dbReference type="SMART" id="SM00054">
    <property type="entry name" value="EFh"/>
    <property type="match status" value="18"/>
</dbReference>
<dbReference type="PANTHER" id="PTHR23055">
    <property type="entry name" value="CALCIUM BINDING PROTEINS"/>
    <property type="match status" value="1"/>
</dbReference>
<dbReference type="EMBL" id="QUTC01003847">
    <property type="protein sequence ID" value="RHY67973.1"/>
    <property type="molecule type" value="Genomic_DNA"/>
</dbReference>
<evidence type="ECO:0000256" key="6">
    <source>
        <dbReference type="ARBA" id="ARBA00023288"/>
    </source>
</evidence>
<gene>
    <name evidence="9" type="ORF">DYB38_004929</name>
</gene>
<protein>
    <recommendedName>
        <fullName evidence="8">EF-hand domain-containing protein</fullName>
    </recommendedName>
</protein>
<feature type="domain" description="EF-hand" evidence="8">
    <location>
        <begin position="486"/>
        <end position="521"/>
    </location>
</feature>
<keyword evidence="4" id="KW-0677">Repeat</keyword>
<organism evidence="9 10">
    <name type="scientific">Aphanomyces astaci</name>
    <name type="common">Crayfish plague agent</name>
    <dbReference type="NCBI Taxonomy" id="112090"/>
    <lineage>
        <taxon>Eukaryota</taxon>
        <taxon>Sar</taxon>
        <taxon>Stramenopiles</taxon>
        <taxon>Oomycota</taxon>
        <taxon>Saprolegniomycetes</taxon>
        <taxon>Saprolegniales</taxon>
        <taxon>Verrucalvaceae</taxon>
        <taxon>Aphanomyces</taxon>
    </lineage>
</organism>
<dbReference type="SUPFAM" id="SSF47473">
    <property type="entry name" value="EF-hand"/>
    <property type="match status" value="8"/>
</dbReference>
<feature type="compositionally biased region" description="Polar residues" evidence="7">
    <location>
        <begin position="383"/>
        <end position="395"/>
    </location>
</feature>
<evidence type="ECO:0000256" key="5">
    <source>
        <dbReference type="ARBA" id="ARBA00022837"/>
    </source>
</evidence>
<feature type="domain" description="EF-hand" evidence="8">
    <location>
        <begin position="336"/>
        <end position="371"/>
    </location>
</feature>
<evidence type="ECO:0000259" key="8">
    <source>
        <dbReference type="PROSITE" id="PS50222"/>
    </source>
</evidence>
<keyword evidence="5" id="KW-0106">Calcium</keyword>
<dbReference type="PANTHER" id="PTHR23055:SF178">
    <property type="entry name" value="NEUROCALCIN HOMOLOG"/>
    <property type="match status" value="1"/>
</dbReference>
<evidence type="ECO:0000256" key="7">
    <source>
        <dbReference type="SAM" id="MobiDB-lite"/>
    </source>
</evidence>
<dbReference type="InterPro" id="IPR011992">
    <property type="entry name" value="EF-hand-dom_pair"/>
</dbReference>
<feature type="domain" description="EF-hand" evidence="8">
    <location>
        <begin position="838"/>
        <end position="867"/>
    </location>
</feature>
<evidence type="ECO:0000256" key="2">
    <source>
        <dbReference type="ARBA" id="ARBA00022707"/>
    </source>
</evidence>
<dbReference type="PROSITE" id="PS00018">
    <property type="entry name" value="EF_HAND_1"/>
    <property type="match status" value="11"/>
</dbReference>
<comment type="similarity">
    <text evidence="1">Belongs to the recoverin family.</text>
</comment>
<name>A0A397DTK2_APHAT</name>
<feature type="domain" description="EF-hand" evidence="8">
    <location>
        <begin position="146"/>
        <end position="181"/>
    </location>
</feature>
<reference evidence="9 10" key="1">
    <citation type="submission" date="2018-08" db="EMBL/GenBank/DDBJ databases">
        <title>Aphanomyces genome sequencing and annotation.</title>
        <authorList>
            <person name="Minardi D."/>
            <person name="Oidtmann B."/>
            <person name="Van Der Giezen M."/>
            <person name="Studholme D.J."/>
        </authorList>
    </citation>
    <scope>NUCLEOTIDE SEQUENCE [LARGE SCALE GENOMIC DNA]</scope>
    <source>
        <strain evidence="9 10">SA</strain>
    </source>
</reference>
<evidence type="ECO:0000256" key="3">
    <source>
        <dbReference type="ARBA" id="ARBA00022723"/>
    </source>
</evidence>
<feature type="non-terminal residue" evidence="9">
    <location>
        <position position="1"/>
    </location>
</feature>
<dbReference type="Pfam" id="PF13202">
    <property type="entry name" value="EF-hand_5"/>
    <property type="match status" value="6"/>
</dbReference>
<feature type="domain" description="EF-hand" evidence="8">
    <location>
        <begin position="94"/>
        <end position="129"/>
    </location>
</feature>
<dbReference type="CDD" id="cd00051">
    <property type="entry name" value="EFh"/>
    <property type="match status" value="5"/>
</dbReference>
<dbReference type="InterPro" id="IPR028846">
    <property type="entry name" value="Recoverin"/>
</dbReference>
<proteinExistence type="inferred from homology"/>
<feature type="domain" description="EF-hand" evidence="8">
    <location>
        <begin position="802"/>
        <end position="837"/>
    </location>
</feature>
<comment type="caution">
    <text evidence="9">The sequence shown here is derived from an EMBL/GenBank/DDBJ whole genome shotgun (WGS) entry which is preliminary data.</text>
</comment>
<dbReference type="Proteomes" id="UP000265716">
    <property type="component" value="Unassembled WGS sequence"/>
</dbReference>
<dbReference type="Pfam" id="PF13499">
    <property type="entry name" value="EF-hand_7"/>
    <property type="match status" value="4"/>
</dbReference>
<feature type="domain" description="EF-hand" evidence="8">
    <location>
        <begin position="58"/>
        <end position="93"/>
    </location>
</feature>
<evidence type="ECO:0000256" key="1">
    <source>
        <dbReference type="ARBA" id="ARBA00006049"/>
    </source>
</evidence>
<feature type="domain" description="EF-hand" evidence="8">
    <location>
        <begin position="1068"/>
        <end position="1103"/>
    </location>
</feature>
<dbReference type="GO" id="GO:0005509">
    <property type="term" value="F:calcium ion binding"/>
    <property type="evidence" value="ECO:0007669"/>
    <property type="project" value="InterPro"/>
</dbReference>
<evidence type="ECO:0000313" key="9">
    <source>
        <dbReference type="EMBL" id="RHY67973.1"/>
    </source>
</evidence>
<evidence type="ECO:0000256" key="4">
    <source>
        <dbReference type="ARBA" id="ARBA00022737"/>
    </source>
</evidence>
<sequence>YTAAAPPTTALPTPPPLFPGHIRLAHQHQLPSKGPIAPCSNSTALERVGVLTNLSWRHPLDVVDQLFRAFDGDGDGVVDFCELSSGLSLLCAGSQEEKIHAAFTLYDVNKDSFISHPELVSYLTAVFRVMYAFGSDLPLLPPPMELADATAADAFARFDSNHDGQLSLAEFTAWYQTTPTPNLSTHPFDLACLRDVRRVTRLGQYAVADIFSFFQASATDGAKNHLTKAQFFRCFNKLLSKVDQDTSRPPPQQLKATLDQLFIVFDADGNGVVDTKELAAGLSLLFQAAFSLYDTNGDGFISRDEMVAYLTSVFKVLLQTSPALQAQLHHVAPSQLAVATMSQAFATCDVNHDDKLSMEEFTAWYQQQQQHQIPSKQQQSDQVSSFKQQSDQQELPLSQTRARELLDLGHLTVDGLVDLCCDRLSAPVTSEKEFTALFAKLLHNEAKKATSLVQYRLFASLTSAFASFVPGLTYQDVACGLSVLTNDQNKVHATFSLMDRDGDLALSADELLRYFTAVFAVIWYTQDDKNAILPESALPLSLQQIRHITALGYLDVEDAFEHLADCADDSGVTLNAFAVCLTNLAAEFHGHVPPLLASIATALFRAFDQDRVEFAELAAGLSVLCKGTRQAKVQAAFSLYDYNSDGYISMDEMTRYLTAVFRVLYVLHPNMAADTGVSAVELGQLTADEAFAFQPNSRRLSLAEFAAWFAKHEPNTCAWLSDVKVASKREVPWTLDAVRRHTKLMFHRPQVVFELFAQAAHEDGHLDHAGFDKCFRYLMGNCTDQSKHDMSTGADQSQDDTTETQFLRRLFALFDSNEDGRVDFSELSAGLSILCAVQAAFVLFDLNGDGSISLEEMTQYLTSVFRVLFELSDQPRQLSGVSPVELATVTAAQAFHHVDLNPDGRIRLDEFKRGGKQEDKVRAAFALYDYNHDGVISLDEMIRYLTAVFKVLFATNPALLPQMQVTPLELAQVTAEQAFLECDINQDGKLTLDEFHAWYTQSNKPIKSSALSIPLPSLAQVHHVTDLGTCSPADVIERFRQFATANQLTRAAFSIGLQSFAKPAHKEAVDAIASHVFDLFDTDGNGVVDFVELGAGLCVLCGAGITPEELGTITADQAFIQAEKESDGVLSLDEFRRWYHSTASQNIHLPSLQRVKQVTNLHKFSPSQVFAHLTTHVTDPRGLDRRAFDASFATLRQLTCATTITTDIVDDQMCDVVLDRLFGVFDANGFVSFRQLASGLSILCGGSPTDKIQAVFDLYDANCVISLDEMTAYLTSVYKILCETDMYPKHVTPSELAEVTAKSCFAQADLNQDGKLTLAEFERWYLQDDNILPSVPKDPSASSDMDRIRHLLKLNQYAVGDIFEIFAEAAPNGELGFAAFKQCFEHMVALAGG</sequence>
<accession>A0A397DTK2</accession>
<feature type="domain" description="EF-hand" evidence="8">
    <location>
        <begin position="916"/>
        <end position="951"/>
    </location>
</feature>
<feature type="region of interest" description="Disordered" evidence="7">
    <location>
        <begin position="374"/>
        <end position="395"/>
    </location>
</feature>
<feature type="domain" description="EF-hand" evidence="8">
    <location>
        <begin position="286"/>
        <end position="316"/>
    </location>
</feature>
<dbReference type="VEuPathDB" id="FungiDB:H257_15763"/>
<keyword evidence="6" id="KW-0449">Lipoprotein</keyword>
<dbReference type="PROSITE" id="PS50222">
    <property type="entry name" value="EF_HAND_2"/>
    <property type="match status" value="14"/>
</dbReference>
<feature type="domain" description="EF-hand" evidence="8">
    <location>
        <begin position="628"/>
        <end position="663"/>
    </location>
</feature>
<dbReference type="InterPro" id="IPR002048">
    <property type="entry name" value="EF_hand_dom"/>
</dbReference>
<dbReference type="InterPro" id="IPR018247">
    <property type="entry name" value="EF_Hand_1_Ca_BS"/>
</dbReference>
<feature type="domain" description="EF-hand" evidence="8">
    <location>
        <begin position="1296"/>
        <end position="1331"/>
    </location>
</feature>
<dbReference type="Gene3D" id="1.10.238.10">
    <property type="entry name" value="EF-hand"/>
    <property type="match status" value="9"/>
</dbReference>
<feature type="domain" description="EF-hand" evidence="8">
    <location>
        <begin position="970"/>
        <end position="1005"/>
    </location>
</feature>